<name>A0A4Y2JQ74_ARAVE</name>
<proteinExistence type="predicted"/>
<dbReference type="EMBL" id="BGPR01003770">
    <property type="protein sequence ID" value="GBM92180.1"/>
    <property type="molecule type" value="Genomic_DNA"/>
</dbReference>
<dbReference type="Proteomes" id="UP000499080">
    <property type="component" value="Unassembled WGS sequence"/>
</dbReference>
<gene>
    <name evidence="1" type="ORF">AVEN_115630_1</name>
</gene>
<evidence type="ECO:0000313" key="2">
    <source>
        <dbReference type="Proteomes" id="UP000499080"/>
    </source>
</evidence>
<dbReference type="AlphaFoldDB" id="A0A4Y2JQ74"/>
<organism evidence="1 2">
    <name type="scientific">Araneus ventricosus</name>
    <name type="common">Orbweaver spider</name>
    <name type="synonym">Epeira ventricosa</name>
    <dbReference type="NCBI Taxonomy" id="182803"/>
    <lineage>
        <taxon>Eukaryota</taxon>
        <taxon>Metazoa</taxon>
        <taxon>Ecdysozoa</taxon>
        <taxon>Arthropoda</taxon>
        <taxon>Chelicerata</taxon>
        <taxon>Arachnida</taxon>
        <taxon>Araneae</taxon>
        <taxon>Araneomorphae</taxon>
        <taxon>Entelegynae</taxon>
        <taxon>Araneoidea</taxon>
        <taxon>Araneidae</taxon>
        <taxon>Araneus</taxon>
    </lineage>
</organism>
<protein>
    <submittedName>
        <fullName evidence="1">Uncharacterized protein</fullName>
    </submittedName>
</protein>
<evidence type="ECO:0000313" key="1">
    <source>
        <dbReference type="EMBL" id="GBM92180.1"/>
    </source>
</evidence>
<reference evidence="1 2" key="1">
    <citation type="journal article" date="2019" name="Sci. Rep.">
        <title>Orb-weaving spider Araneus ventricosus genome elucidates the spidroin gene catalogue.</title>
        <authorList>
            <person name="Kono N."/>
            <person name="Nakamura H."/>
            <person name="Ohtoshi R."/>
            <person name="Moran D.A.P."/>
            <person name="Shinohara A."/>
            <person name="Yoshida Y."/>
            <person name="Fujiwara M."/>
            <person name="Mori M."/>
            <person name="Tomita M."/>
            <person name="Arakawa K."/>
        </authorList>
    </citation>
    <scope>NUCLEOTIDE SEQUENCE [LARGE SCALE GENOMIC DNA]</scope>
</reference>
<comment type="caution">
    <text evidence="1">The sequence shown here is derived from an EMBL/GenBank/DDBJ whole genome shotgun (WGS) entry which is preliminary data.</text>
</comment>
<dbReference type="OrthoDB" id="6418453at2759"/>
<sequence length="119" mass="13681">MELSYVDMVLSMSLTEPLADNIKSRIEAMMVCNGCIENQANKLGHECMAMNFESRHSLYGDLAILSMDIEIVARDFIERNVQMLNYINEAFLNNLNMDFLIKNACDMYISSDTMSLRMF</sequence>
<keyword evidence="2" id="KW-1185">Reference proteome</keyword>
<accession>A0A4Y2JQ74</accession>